<feature type="transmembrane region" description="Helical" evidence="1">
    <location>
        <begin position="70"/>
        <end position="91"/>
    </location>
</feature>
<keyword evidence="2" id="KW-0732">Signal</keyword>
<evidence type="ECO:0000313" key="4">
    <source>
        <dbReference type="Proteomes" id="UP000013085"/>
    </source>
</evidence>
<evidence type="ECO:0000256" key="2">
    <source>
        <dbReference type="SAM" id="SignalP"/>
    </source>
</evidence>
<feature type="signal peptide" evidence="2">
    <location>
        <begin position="1"/>
        <end position="31"/>
    </location>
</feature>
<dbReference type="PATRIC" id="fig|999408.3.peg.6016"/>
<dbReference type="HOGENOM" id="CLU_2407990_0_0_9"/>
<keyword evidence="1" id="KW-1133">Transmembrane helix</keyword>
<dbReference type="Proteomes" id="UP000013085">
    <property type="component" value="Unassembled WGS sequence"/>
</dbReference>
<dbReference type="AlphaFoldDB" id="A0A0E2H273"/>
<name>A0A0E2H273_9FIRM</name>
<dbReference type="RefSeq" id="WP_002595041.1">
    <property type="nucleotide sequence ID" value="NZ_KB851000.1"/>
</dbReference>
<comment type="caution">
    <text evidence="3">The sequence shown here is derived from an EMBL/GenBank/DDBJ whole genome shotgun (WGS) entry which is preliminary data.</text>
</comment>
<gene>
    <name evidence="3" type="ORF">HMPREF1090_05612</name>
</gene>
<evidence type="ECO:0000313" key="3">
    <source>
        <dbReference type="EMBL" id="ENZ05834.1"/>
    </source>
</evidence>
<keyword evidence="1" id="KW-0472">Membrane</keyword>
<dbReference type="EMBL" id="AGYR01000078">
    <property type="protein sequence ID" value="ENZ05834.1"/>
    <property type="molecule type" value="Genomic_DNA"/>
</dbReference>
<proteinExistence type="predicted"/>
<sequence length="94" mass="10153">MLKIKNAVKKYRSVPVATGVASVAMAFPAFAEGATPATGLDSLLATFSVVTAWLWKECGLLLTWILSQPILLAAMCLFFAGAVVAFFMRIYHQV</sequence>
<reference evidence="3 4" key="1">
    <citation type="submission" date="2013-01" db="EMBL/GenBank/DDBJ databases">
        <title>The Genome Sequence of Clostridium clostridioforme 90A8.</title>
        <authorList>
            <consortium name="The Broad Institute Genome Sequencing Platform"/>
            <person name="Earl A."/>
            <person name="Ward D."/>
            <person name="Feldgarden M."/>
            <person name="Gevers D."/>
            <person name="Courvalin P."/>
            <person name="Lambert T."/>
            <person name="Walker B."/>
            <person name="Young S.K."/>
            <person name="Zeng Q."/>
            <person name="Gargeya S."/>
            <person name="Fitzgerald M."/>
            <person name="Haas B."/>
            <person name="Abouelleil A."/>
            <person name="Alvarado L."/>
            <person name="Arachchi H.M."/>
            <person name="Berlin A.M."/>
            <person name="Chapman S.B."/>
            <person name="Dewar J."/>
            <person name="Goldberg J."/>
            <person name="Griggs A."/>
            <person name="Gujja S."/>
            <person name="Hansen M."/>
            <person name="Howarth C."/>
            <person name="Imamovic A."/>
            <person name="Larimer J."/>
            <person name="McCowan C."/>
            <person name="Murphy C."/>
            <person name="Neiman D."/>
            <person name="Pearson M."/>
            <person name="Priest M."/>
            <person name="Roberts A."/>
            <person name="Saif S."/>
            <person name="Shea T."/>
            <person name="Sisk P."/>
            <person name="Sykes S."/>
            <person name="Wortman J."/>
            <person name="Nusbaum C."/>
            <person name="Birren B."/>
        </authorList>
    </citation>
    <scope>NUCLEOTIDE SEQUENCE [LARGE SCALE GENOMIC DNA]</scope>
    <source>
        <strain evidence="3 4">90A8</strain>
    </source>
</reference>
<accession>A0A0E2H273</accession>
<feature type="chain" id="PRO_5002395164" evidence="2">
    <location>
        <begin position="32"/>
        <end position="94"/>
    </location>
</feature>
<protein>
    <submittedName>
        <fullName evidence="3">Uncharacterized protein</fullName>
    </submittedName>
</protein>
<keyword evidence="1" id="KW-0812">Transmembrane</keyword>
<organism evidence="3 4">
    <name type="scientific">[Clostridium] clostridioforme 90A8</name>
    <dbReference type="NCBI Taxonomy" id="999408"/>
    <lineage>
        <taxon>Bacteria</taxon>
        <taxon>Bacillati</taxon>
        <taxon>Bacillota</taxon>
        <taxon>Clostridia</taxon>
        <taxon>Lachnospirales</taxon>
        <taxon>Lachnospiraceae</taxon>
        <taxon>Enterocloster</taxon>
    </lineage>
</organism>
<evidence type="ECO:0000256" key="1">
    <source>
        <dbReference type="SAM" id="Phobius"/>
    </source>
</evidence>